<evidence type="ECO:0000256" key="1">
    <source>
        <dbReference type="ARBA" id="ARBA00007404"/>
    </source>
</evidence>
<dbReference type="GO" id="GO:0005739">
    <property type="term" value="C:mitochondrion"/>
    <property type="evidence" value="ECO:0007669"/>
    <property type="project" value="TreeGrafter"/>
</dbReference>
<dbReference type="InterPro" id="IPR036612">
    <property type="entry name" value="KH_dom_type_1_sf"/>
</dbReference>
<dbReference type="GO" id="GO:0000958">
    <property type="term" value="P:mitochondrial mRNA catabolic process"/>
    <property type="evidence" value="ECO:0007669"/>
    <property type="project" value="TreeGrafter"/>
</dbReference>
<organism evidence="8 9">
    <name type="scientific">Meloidogyne hapla</name>
    <name type="common">Root-knot nematode worm</name>
    <dbReference type="NCBI Taxonomy" id="6305"/>
    <lineage>
        <taxon>Eukaryota</taxon>
        <taxon>Metazoa</taxon>
        <taxon>Ecdysozoa</taxon>
        <taxon>Nematoda</taxon>
        <taxon>Chromadorea</taxon>
        <taxon>Rhabditida</taxon>
        <taxon>Tylenchina</taxon>
        <taxon>Tylenchomorpha</taxon>
        <taxon>Tylenchoidea</taxon>
        <taxon>Meloidogynidae</taxon>
        <taxon>Meloidogyninae</taxon>
        <taxon>Meloidogyne</taxon>
    </lineage>
</organism>
<evidence type="ECO:0000259" key="7">
    <source>
        <dbReference type="PROSITE" id="PS50126"/>
    </source>
</evidence>
<dbReference type="Pfam" id="PF03726">
    <property type="entry name" value="PNPase"/>
    <property type="match status" value="1"/>
</dbReference>
<evidence type="ECO:0000256" key="6">
    <source>
        <dbReference type="SAM" id="MobiDB-lite"/>
    </source>
</evidence>
<dbReference type="PROSITE" id="PS50126">
    <property type="entry name" value="S1"/>
    <property type="match status" value="1"/>
</dbReference>
<dbReference type="SUPFAM" id="SSF55666">
    <property type="entry name" value="Ribonuclease PH domain 2-like"/>
    <property type="match status" value="2"/>
</dbReference>
<dbReference type="InterPro" id="IPR015847">
    <property type="entry name" value="ExoRNase_PH_dom2"/>
</dbReference>
<evidence type="ECO:0000313" key="9">
    <source>
        <dbReference type="WBParaSite" id="MhA1_Contig1296.frz3.gene1"/>
    </source>
</evidence>
<dbReference type="SUPFAM" id="SSF54791">
    <property type="entry name" value="Eukaryotic type KH-domain (KH-domain type I)"/>
    <property type="match status" value="1"/>
</dbReference>
<evidence type="ECO:0000256" key="4">
    <source>
        <dbReference type="ARBA" id="ARBA00022695"/>
    </source>
</evidence>
<proteinExistence type="inferred from homology"/>
<dbReference type="CDD" id="cd11364">
    <property type="entry name" value="RNase_PH_PNPase_2"/>
    <property type="match status" value="1"/>
</dbReference>
<protein>
    <recommendedName>
        <fullName evidence="2">polyribonucleotide nucleotidyltransferase</fullName>
        <ecNumber evidence="2">2.7.7.8</ecNumber>
    </recommendedName>
</protein>
<dbReference type="InterPro" id="IPR012162">
    <property type="entry name" value="PNPase"/>
</dbReference>
<dbReference type="SUPFAM" id="SSF50249">
    <property type="entry name" value="Nucleic acid-binding proteins"/>
    <property type="match status" value="1"/>
</dbReference>
<comment type="similarity">
    <text evidence="1">Belongs to the polyribonucleotide nucleotidyltransferase family.</text>
</comment>
<dbReference type="InterPro" id="IPR012340">
    <property type="entry name" value="NA-bd_OB-fold"/>
</dbReference>
<keyword evidence="4" id="KW-0548">Nucleotidyltransferase</keyword>
<dbReference type="GO" id="GO:0000965">
    <property type="term" value="P:mitochondrial RNA 3'-end processing"/>
    <property type="evidence" value="ECO:0007669"/>
    <property type="project" value="TreeGrafter"/>
</dbReference>
<reference evidence="9" key="1">
    <citation type="submission" date="2016-11" db="UniProtKB">
        <authorList>
            <consortium name="WormBaseParasite"/>
        </authorList>
    </citation>
    <scope>IDENTIFICATION</scope>
</reference>
<accession>A0A1I8B313</accession>
<feature type="domain" description="S1 motif" evidence="7">
    <location>
        <begin position="660"/>
        <end position="732"/>
    </location>
</feature>
<dbReference type="Pfam" id="PF03725">
    <property type="entry name" value="RNase_PH_C"/>
    <property type="match status" value="1"/>
</dbReference>
<dbReference type="GO" id="GO:0000175">
    <property type="term" value="F:3'-5'-RNA exonuclease activity"/>
    <property type="evidence" value="ECO:0007669"/>
    <property type="project" value="TreeGrafter"/>
</dbReference>
<dbReference type="Proteomes" id="UP000095281">
    <property type="component" value="Unplaced"/>
</dbReference>
<keyword evidence="8" id="KW-1185">Reference proteome</keyword>
<evidence type="ECO:0000313" key="8">
    <source>
        <dbReference type="Proteomes" id="UP000095281"/>
    </source>
</evidence>
<evidence type="ECO:0000256" key="3">
    <source>
        <dbReference type="ARBA" id="ARBA00022679"/>
    </source>
</evidence>
<dbReference type="GO" id="GO:0004654">
    <property type="term" value="F:polyribonucleotide nucleotidyltransferase activity"/>
    <property type="evidence" value="ECO:0007669"/>
    <property type="project" value="UniProtKB-EC"/>
</dbReference>
<evidence type="ECO:0000256" key="5">
    <source>
        <dbReference type="ARBA" id="ARBA00022884"/>
    </source>
</evidence>
<feature type="compositionally biased region" description="Basic and acidic residues" evidence="6">
    <location>
        <begin position="42"/>
        <end position="54"/>
    </location>
</feature>
<dbReference type="GO" id="GO:0003723">
    <property type="term" value="F:RNA binding"/>
    <property type="evidence" value="ECO:0007669"/>
    <property type="project" value="UniProtKB-KW"/>
</dbReference>
<name>A0A1I8B313_MELHA</name>
<keyword evidence="5" id="KW-0694">RNA-binding</keyword>
<dbReference type="EC" id="2.7.7.8" evidence="2"/>
<dbReference type="InterPro" id="IPR001247">
    <property type="entry name" value="ExoRNase_PH_dom1"/>
</dbReference>
<dbReference type="OMA" id="YQIRAHG"/>
<dbReference type="GO" id="GO:0005829">
    <property type="term" value="C:cytosol"/>
    <property type="evidence" value="ECO:0007669"/>
    <property type="project" value="TreeGrafter"/>
</dbReference>
<dbReference type="Gene3D" id="3.30.1370.10">
    <property type="entry name" value="K Homology domain, type 1"/>
    <property type="match status" value="1"/>
</dbReference>
<dbReference type="Gene3D" id="3.30.230.70">
    <property type="entry name" value="GHMP Kinase, N-terminal domain"/>
    <property type="match status" value="3"/>
</dbReference>
<dbReference type="AlphaFoldDB" id="A0A1I8B313"/>
<dbReference type="InterPro" id="IPR003029">
    <property type="entry name" value="S1_domain"/>
</dbReference>
<dbReference type="PANTHER" id="PTHR11252:SF0">
    <property type="entry name" value="POLYRIBONUCLEOTIDE NUCLEOTIDYLTRANSFERASE 1, MITOCHONDRIAL"/>
    <property type="match status" value="1"/>
</dbReference>
<dbReference type="InterPro" id="IPR027408">
    <property type="entry name" value="PNPase/RNase_PH_dom_sf"/>
</dbReference>
<dbReference type="SUPFAM" id="SSF54211">
    <property type="entry name" value="Ribosomal protein S5 domain 2-like"/>
    <property type="match status" value="2"/>
</dbReference>
<dbReference type="Pfam" id="PF01138">
    <property type="entry name" value="RNase_PH"/>
    <property type="match status" value="1"/>
</dbReference>
<keyword evidence="3" id="KW-0808">Transferase</keyword>
<dbReference type="InterPro" id="IPR020568">
    <property type="entry name" value="Ribosomal_Su5_D2-typ_SF"/>
</dbReference>
<dbReference type="InterPro" id="IPR015848">
    <property type="entry name" value="PNPase_PH_RNA-bd_bac/org-type"/>
</dbReference>
<dbReference type="PANTHER" id="PTHR11252">
    <property type="entry name" value="POLYRIBONUCLEOTIDE NUCLEOTIDYLTRANSFERASE"/>
    <property type="match status" value="1"/>
</dbReference>
<dbReference type="WBParaSite" id="MhA1_Contig1296.frz3.gene1">
    <property type="protein sequence ID" value="MhA1_Contig1296.frz3.gene1"/>
    <property type="gene ID" value="MhA1_Contig1296.frz3.gene1"/>
</dbReference>
<evidence type="ECO:0000256" key="2">
    <source>
        <dbReference type="ARBA" id="ARBA00012416"/>
    </source>
</evidence>
<dbReference type="InterPro" id="IPR036345">
    <property type="entry name" value="ExoRNase_PH_dom2_sf"/>
</dbReference>
<feature type="region of interest" description="Disordered" evidence="6">
    <location>
        <begin position="42"/>
        <end position="80"/>
    </location>
</feature>
<sequence length="768" mass="86243">MARLASGSVVLNTDEDNAILGTVVCKYTQKILNEEEIIKEIEENERLESSKNNEVEEEFEEDETKDKYQDEYGIGDESSTKTTKKKIEYKKIENDSNLTGLPLTVDFRQSSSALGRIPMNYFRRDMYNSDQDVAFSRVIDRSIRPTVPENFPFKTQIVVNPSHEQLKHSSLDLVLAGTAIGKKGKGNNDYVIMVEMEGKEVEADKFVQCIQQGFDEIRITQGAIERLAKAVGHEKYKTSSTEFSPDLNEKVSVCEGAIEAILKEHSHNKSSRGEAIENIFQGWRLLMDRQPQTYSEPILRAAFAKITKKVHRNILLSTGFRIDGRKSDQFRPIKCKVDLYRKLHGSALFQRGQSQVLSTVTFDSPQAAFHPDAIAQLLGAQRKKSFMLHYEFPQFATNEIDGAYAGSNRREIGHGLLAEKALRHVIPEDFPYTIRLACQVLESNGSTSMASVCAGSMALFDSGVPLLANHVAGLALGLITEKSEDEGSNELKNEKGSDSHKNRFPNKYLLLTDLAGFEDFSGDMDFKIAGTSRGFTAMQMDLKICGIPLKVFREALKRGQSGIEHVLALMRAEIPEPRPEMKNSVPIIELMQLPAYKRPILFRSGAYNAKLIEAETGVKVSSEDDANIQLFAPNPESLNKAKLMIEKLMLEQQDEQYQFGAFYKAEIIRILEGGIHVSLKDGGRHIWIRNSDLSAAPGRKNAHSLGFEVGQKLTVQYFGRDQHTGQHRLTRKTLQMLDPPVQNLFSITEKHSLNEKSPNDKIQQETKG</sequence>